<dbReference type="EMBL" id="CP000473">
    <property type="protein sequence ID" value="ABJ81043.1"/>
    <property type="molecule type" value="Genomic_DNA"/>
</dbReference>
<dbReference type="FunCoup" id="Q02D23">
    <property type="interactions" value="76"/>
</dbReference>
<dbReference type="HOGENOM" id="CLU_073260_0_0_0"/>
<dbReference type="InterPro" id="IPR050417">
    <property type="entry name" value="Sugar_Epim/Isomerase"/>
</dbReference>
<dbReference type="Gene3D" id="3.20.20.150">
    <property type="entry name" value="Divalent-metal-dependent TIM barrel enzymes"/>
    <property type="match status" value="1"/>
</dbReference>
<evidence type="ECO:0000313" key="3">
    <source>
        <dbReference type="EMBL" id="ABJ81043.1"/>
    </source>
</evidence>
<dbReference type="eggNOG" id="COG1082">
    <property type="taxonomic scope" value="Bacteria"/>
</dbReference>
<dbReference type="OrthoDB" id="9782669at2"/>
<dbReference type="STRING" id="234267.Acid_0027"/>
<dbReference type="PROSITE" id="PS51318">
    <property type="entry name" value="TAT"/>
    <property type="match status" value="1"/>
</dbReference>
<dbReference type="PANTHER" id="PTHR43489:SF7">
    <property type="entry name" value="3-DEHYDRO-D-GULOSIDE 4-EPIMERASE-RELATED"/>
    <property type="match status" value="1"/>
</dbReference>
<dbReference type="SUPFAM" id="SSF51658">
    <property type="entry name" value="Xylose isomerase-like"/>
    <property type="match status" value="1"/>
</dbReference>
<name>Q02D23_SOLUE</name>
<keyword evidence="1 3" id="KW-0413">Isomerase</keyword>
<evidence type="ECO:0000259" key="2">
    <source>
        <dbReference type="Pfam" id="PF01261"/>
    </source>
</evidence>
<dbReference type="InterPro" id="IPR006311">
    <property type="entry name" value="TAT_signal"/>
</dbReference>
<dbReference type="InterPro" id="IPR036237">
    <property type="entry name" value="Xyl_isomerase-like_sf"/>
</dbReference>
<evidence type="ECO:0000256" key="1">
    <source>
        <dbReference type="ARBA" id="ARBA00023235"/>
    </source>
</evidence>
<reference evidence="3" key="1">
    <citation type="submission" date="2006-10" db="EMBL/GenBank/DDBJ databases">
        <title>Complete sequence of Solibacter usitatus Ellin6076.</title>
        <authorList>
            <consortium name="US DOE Joint Genome Institute"/>
            <person name="Copeland A."/>
            <person name="Lucas S."/>
            <person name="Lapidus A."/>
            <person name="Barry K."/>
            <person name="Detter J.C."/>
            <person name="Glavina del Rio T."/>
            <person name="Hammon N."/>
            <person name="Israni S."/>
            <person name="Dalin E."/>
            <person name="Tice H."/>
            <person name="Pitluck S."/>
            <person name="Thompson L.S."/>
            <person name="Brettin T."/>
            <person name="Bruce D."/>
            <person name="Han C."/>
            <person name="Tapia R."/>
            <person name="Gilna P."/>
            <person name="Schmutz J."/>
            <person name="Larimer F."/>
            <person name="Land M."/>
            <person name="Hauser L."/>
            <person name="Kyrpides N."/>
            <person name="Mikhailova N."/>
            <person name="Janssen P.H."/>
            <person name="Kuske C.R."/>
            <person name="Richardson P."/>
        </authorList>
    </citation>
    <scope>NUCLEOTIDE SEQUENCE</scope>
    <source>
        <strain evidence="3">Ellin6076</strain>
    </source>
</reference>
<gene>
    <name evidence="3" type="ordered locus">Acid_0027</name>
</gene>
<dbReference type="InParanoid" id="Q02D23"/>
<sequence length="287" mass="32064" precursor="true">MPHLTRRQILAAAPFLATASASPARLPIRKAVEFSMLPKELPVLERFQIARDAGFQAIECPTTPDAAQAEEILAASRKSELPVHSVMNAEHWRSPLSSADPAVVEKSLDGMRTSLRNAALWGADTVLLVPAVVNPETTYAQAWERSQRQIRTLIPLARELKVVIGIEEVWNKFLLSPLEFARYIDEFASPFIRAYFDIGNVAINAYPQDWIRTLGKRIVKLHVKDFSFKKRLAEFTPLLEGEIDFRAVHAALSDIGYQGTATVELNAGDAAYLKEVSRRFDRILDGV</sequence>
<dbReference type="KEGG" id="sus:Acid_0027"/>
<accession>Q02D23</accession>
<feature type="domain" description="Xylose isomerase-like TIM barrel" evidence="2">
    <location>
        <begin position="47"/>
        <end position="272"/>
    </location>
</feature>
<dbReference type="GO" id="GO:0016853">
    <property type="term" value="F:isomerase activity"/>
    <property type="evidence" value="ECO:0007669"/>
    <property type="project" value="UniProtKB-KW"/>
</dbReference>
<protein>
    <submittedName>
        <fullName evidence="3">Xylose isomerase domain protein TIM barrel</fullName>
    </submittedName>
</protein>
<organism evidence="3">
    <name type="scientific">Solibacter usitatus (strain Ellin6076)</name>
    <dbReference type="NCBI Taxonomy" id="234267"/>
    <lineage>
        <taxon>Bacteria</taxon>
        <taxon>Pseudomonadati</taxon>
        <taxon>Acidobacteriota</taxon>
        <taxon>Terriglobia</taxon>
        <taxon>Bryobacterales</taxon>
        <taxon>Solibacteraceae</taxon>
        <taxon>Candidatus Solibacter</taxon>
    </lineage>
</organism>
<dbReference type="InterPro" id="IPR013022">
    <property type="entry name" value="Xyl_isomerase-like_TIM-brl"/>
</dbReference>
<dbReference type="Pfam" id="PF01261">
    <property type="entry name" value="AP_endonuc_2"/>
    <property type="match status" value="1"/>
</dbReference>
<proteinExistence type="predicted"/>
<dbReference type="AlphaFoldDB" id="Q02D23"/>
<dbReference type="PANTHER" id="PTHR43489">
    <property type="entry name" value="ISOMERASE"/>
    <property type="match status" value="1"/>
</dbReference>